<sequence length="74" mass="8220">MPPILAEALQRRVEDGDVSPERLAWVLDVSVDEIDFPEPDDSAALTQAYEQAFEHRPSRADLEGWLAANGKSAR</sequence>
<comment type="caution">
    <text evidence="1">The sequence shown here is derived from an EMBL/GenBank/DDBJ whole genome shotgun (WGS) entry which is preliminary data.</text>
</comment>
<proteinExistence type="predicted"/>
<gene>
    <name evidence="1" type="ORF">DFR71_6143</name>
</gene>
<organism evidence="1 2">
    <name type="scientific">Nocardia alba</name>
    <dbReference type="NCBI Taxonomy" id="225051"/>
    <lineage>
        <taxon>Bacteria</taxon>
        <taxon>Bacillati</taxon>
        <taxon>Actinomycetota</taxon>
        <taxon>Actinomycetes</taxon>
        <taxon>Mycobacteriales</taxon>
        <taxon>Nocardiaceae</taxon>
        <taxon>Nocardia</taxon>
    </lineage>
</organism>
<protein>
    <submittedName>
        <fullName evidence="1">Uncharacterized protein</fullName>
    </submittedName>
</protein>
<dbReference type="AlphaFoldDB" id="A0A4R1FBP6"/>
<name>A0A4R1FBP6_9NOCA</name>
<dbReference type="EMBL" id="SMFR01000007">
    <property type="protein sequence ID" value="TCJ90252.1"/>
    <property type="molecule type" value="Genomic_DNA"/>
</dbReference>
<dbReference type="Proteomes" id="UP000294856">
    <property type="component" value="Unassembled WGS sequence"/>
</dbReference>
<keyword evidence="2" id="KW-1185">Reference proteome</keyword>
<accession>A0A4R1FBP6</accession>
<reference evidence="1 2" key="1">
    <citation type="submission" date="2019-03" db="EMBL/GenBank/DDBJ databases">
        <title>Genomic Encyclopedia of Type Strains, Phase IV (KMG-IV): sequencing the most valuable type-strain genomes for metagenomic binning, comparative biology and taxonomic classification.</title>
        <authorList>
            <person name="Goeker M."/>
        </authorList>
    </citation>
    <scope>NUCLEOTIDE SEQUENCE [LARGE SCALE GENOMIC DNA]</scope>
    <source>
        <strain evidence="1 2">DSM 44684</strain>
    </source>
</reference>
<evidence type="ECO:0000313" key="2">
    <source>
        <dbReference type="Proteomes" id="UP000294856"/>
    </source>
</evidence>
<evidence type="ECO:0000313" key="1">
    <source>
        <dbReference type="EMBL" id="TCJ90252.1"/>
    </source>
</evidence>